<protein>
    <submittedName>
        <fullName evidence="1">Type IV secretion system VirB4 domain protein</fullName>
    </submittedName>
</protein>
<organism evidence="1 2">
    <name type="scientific">Anaplasma phagocytophilum str. ApMUC09</name>
    <dbReference type="NCBI Taxonomy" id="1359152"/>
    <lineage>
        <taxon>Bacteria</taxon>
        <taxon>Pseudomonadati</taxon>
        <taxon>Pseudomonadota</taxon>
        <taxon>Alphaproteobacteria</taxon>
        <taxon>Rickettsiales</taxon>
        <taxon>Anaplasmataceae</taxon>
        <taxon>Anaplasma</taxon>
        <taxon>phagocytophilum group</taxon>
    </lineage>
</organism>
<evidence type="ECO:0000313" key="2">
    <source>
        <dbReference type="Proteomes" id="UP000033441"/>
    </source>
</evidence>
<dbReference type="Proteomes" id="UP000033441">
    <property type="component" value="Unassembled WGS sequence"/>
</dbReference>
<name>A0A0F3N870_ANAPH</name>
<dbReference type="EMBL" id="LANV01000001">
    <property type="protein sequence ID" value="KJV64268.1"/>
    <property type="molecule type" value="Genomic_DNA"/>
</dbReference>
<evidence type="ECO:0000313" key="1">
    <source>
        <dbReference type="EMBL" id="KJV64268.1"/>
    </source>
</evidence>
<proteinExistence type="predicted"/>
<comment type="caution">
    <text evidence="1">The sequence shown here is derived from an EMBL/GenBank/DDBJ whole genome shotgun (WGS) entry which is preliminary data.</text>
</comment>
<dbReference type="AlphaFoldDB" id="A0A0F3N870"/>
<accession>A0A0F3N870</accession>
<reference evidence="1 2" key="1">
    <citation type="submission" date="2015-02" db="EMBL/GenBank/DDBJ databases">
        <title>Genome Sequencing of Rickettsiales.</title>
        <authorList>
            <person name="Daugherty S.C."/>
            <person name="Su Q."/>
            <person name="Abolude K."/>
            <person name="Beier-Sexton M."/>
            <person name="Carlyon J.A."/>
            <person name="Carter R."/>
            <person name="Day N.P."/>
            <person name="Dumler S.J."/>
            <person name="Dyachenko V."/>
            <person name="Godinez A."/>
            <person name="Kurtti T.J."/>
            <person name="Lichay M."/>
            <person name="Mullins K.E."/>
            <person name="Ott S."/>
            <person name="Pappas-Brown V."/>
            <person name="Paris D.H."/>
            <person name="Patel P."/>
            <person name="Richards A.L."/>
            <person name="Sadzewicz L."/>
            <person name="Sears K."/>
            <person name="Seidman D."/>
            <person name="Sengamalay N."/>
            <person name="Stenos J."/>
            <person name="Tallon L.J."/>
            <person name="Vincent G."/>
            <person name="Fraser C.M."/>
            <person name="Munderloh U."/>
            <person name="Dunning-Hotopp J.C."/>
        </authorList>
    </citation>
    <scope>NUCLEOTIDE SEQUENCE [LARGE SCALE GENOMIC DNA]</scope>
    <source>
        <strain evidence="1 2">ApMUC09</strain>
    </source>
</reference>
<sequence length="199" mass="22613">MSFVDNLVLRFRSKRGDNCSVEAEKSGGAERAKSSYAEYVTPACHYDDNTLLNKGGELVQIIEVVDSACADGVQSLRDGIRKCISSVKDPDVAFWVYTVREKKKFDLEWRSTGDFSDTLHDVYKSYIDEKYETYDNKVYVAVVVKHLAEGLDGMVNALLFSRVMNKHKSYLAKRASYLTTVTDKIMGTYRIFLLRSLDL</sequence>
<gene>
    <name evidence="1" type="primary">virB4-2</name>
    <name evidence="1" type="ORF">APHMUC_0913</name>
</gene>
<dbReference type="PATRIC" id="fig|1359152.3.peg.955"/>